<dbReference type="KEGG" id="ery:CP97_11840"/>
<dbReference type="EMBL" id="CP011310">
    <property type="protein sequence ID" value="AKQ42579.1"/>
    <property type="molecule type" value="Genomic_DNA"/>
</dbReference>
<dbReference type="OrthoDB" id="7204730at2"/>
<keyword evidence="1" id="KW-0732">Signal</keyword>
<accession>A0A0H4VI03</accession>
<dbReference type="Proteomes" id="UP000059113">
    <property type="component" value="Chromosome"/>
</dbReference>
<evidence type="ECO:0000313" key="2">
    <source>
        <dbReference type="EMBL" id="AKQ42579.1"/>
    </source>
</evidence>
<reference evidence="3" key="2">
    <citation type="submission" date="2015-04" db="EMBL/GenBank/DDBJ databases">
        <title>The complete genome sequence of Erythrobacter sp. s21-N3.</title>
        <authorList>
            <person name="Zhuang L."/>
            <person name="Liu Y."/>
            <person name="Shao Z."/>
        </authorList>
    </citation>
    <scope>NUCLEOTIDE SEQUENCE [LARGE SCALE GENOMIC DNA]</scope>
    <source>
        <strain evidence="3">s21-N3</strain>
    </source>
</reference>
<keyword evidence="3" id="KW-1185">Reference proteome</keyword>
<organism evidence="2 3">
    <name type="scientific">Aurantiacibacter atlanticus</name>
    <dbReference type="NCBI Taxonomy" id="1648404"/>
    <lineage>
        <taxon>Bacteria</taxon>
        <taxon>Pseudomonadati</taxon>
        <taxon>Pseudomonadota</taxon>
        <taxon>Alphaproteobacteria</taxon>
        <taxon>Sphingomonadales</taxon>
        <taxon>Erythrobacteraceae</taxon>
        <taxon>Aurantiacibacter</taxon>
    </lineage>
</organism>
<reference evidence="2 3" key="1">
    <citation type="journal article" date="2015" name="Int. J. Syst. Evol. Microbiol.">
        <title>Erythrobacter atlanticus sp. nov., a bacterium from ocean sediment able to degrade polycyclic aromatic hydrocarbons.</title>
        <authorList>
            <person name="Zhuang L."/>
            <person name="Liu Y."/>
            <person name="Wang L."/>
            <person name="Wang W."/>
            <person name="Shao Z."/>
        </authorList>
    </citation>
    <scope>NUCLEOTIDE SEQUENCE [LARGE SCALE GENOMIC DNA]</scope>
    <source>
        <strain evidence="3">s21-N3</strain>
    </source>
</reference>
<dbReference type="AlphaFoldDB" id="A0A0H4VI03"/>
<dbReference type="PATRIC" id="fig|1648404.4.peg.2466"/>
<dbReference type="STRING" id="1648404.CP97_11840"/>
<feature type="signal peptide" evidence="1">
    <location>
        <begin position="1"/>
        <end position="19"/>
    </location>
</feature>
<protein>
    <submittedName>
        <fullName evidence="2">Uncharacterized protein</fullName>
    </submittedName>
</protein>
<dbReference type="RefSeq" id="WP_048886116.1">
    <property type="nucleotide sequence ID" value="NZ_CP011310.1"/>
</dbReference>
<sequence>MVRIFAIIAALIVSAPLAAQDIAGDTAVAQPTLAQPASLMDQARDAQEIARLMGEVQTAVSLAQTQYVGMVTGGPGAGYQGAIALPTDEPGVWRAVIVGRQDIDKPDADWLELAEYEIANGAIRSETIHPQSNIPLLTGTASAMAQARSFAPRVVLAAGNNAFCLDESAGASVTASVTFATIVLPPRDNGTFDAYVLNGPIEEGAIPLGRHYRVGFDKFGLQGTPDLITDTCEVITWSANDADLATKVYLTNYEGAETPSPVHILLSTLLPMRLGVTTGDTMWPVVSGTVGEPMPADQVQVAP</sequence>
<gene>
    <name evidence="2" type="ORF">CP97_11840</name>
</gene>
<proteinExistence type="predicted"/>
<name>A0A0H4VI03_9SPHN</name>
<feature type="chain" id="PRO_5005211827" evidence="1">
    <location>
        <begin position="20"/>
        <end position="303"/>
    </location>
</feature>
<evidence type="ECO:0000256" key="1">
    <source>
        <dbReference type="SAM" id="SignalP"/>
    </source>
</evidence>
<evidence type="ECO:0000313" key="3">
    <source>
        <dbReference type="Proteomes" id="UP000059113"/>
    </source>
</evidence>